<feature type="non-terminal residue" evidence="1">
    <location>
        <position position="1"/>
    </location>
</feature>
<accession>X1BRH1</accession>
<name>X1BRH1_9ZZZZ</name>
<reference evidence="1" key="1">
    <citation type="journal article" date="2014" name="Front. Microbiol.">
        <title>High frequency of phylogenetically diverse reductive dehalogenase-homologous genes in deep subseafloor sedimentary metagenomes.</title>
        <authorList>
            <person name="Kawai M."/>
            <person name="Futagami T."/>
            <person name="Toyoda A."/>
            <person name="Takaki Y."/>
            <person name="Nishi S."/>
            <person name="Hori S."/>
            <person name="Arai W."/>
            <person name="Tsubouchi T."/>
            <person name="Morono Y."/>
            <person name="Uchiyama I."/>
            <person name="Ito T."/>
            <person name="Fujiyama A."/>
            <person name="Inagaki F."/>
            <person name="Takami H."/>
        </authorList>
    </citation>
    <scope>NUCLEOTIDE SEQUENCE</scope>
    <source>
        <strain evidence="1">Expedition CK06-06</strain>
    </source>
</reference>
<protein>
    <submittedName>
        <fullName evidence="1">Uncharacterized protein</fullName>
    </submittedName>
</protein>
<dbReference type="EMBL" id="BART01017023">
    <property type="protein sequence ID" value="GAG74761.1"/>
    <property type="molecule type" value="Genomic_DNA"/>
</dbReference>
<dbReference type="AlphaFoldDB" id="X1BRH1"/>
<organism evidence="1">
    <name type="scientific">marine sediment metagenome</name>
    <dbReference type="NCBI Taxonomy" id="412755"/>
    <lineage>
        <taxon>unclassified sequences</taxon>
        <taxon>metagenomes</taxon>
        <taxon>ecological metagenomes</taxon>
    </lineage>
</organism>
<evidence type="ECO:0000313" key="1">
    <source>
        <dbReference type="EMBL" id="GAG74761.1"/>
    </source>
</evidence>
<sequence length="44" mass="4713">GSAIIQLKLGDKPIGKALRINLDWKQDHGHGGGSYVNGITLEEI</sequence>
<proteinExistence type="predicted"/>
<gene>
    <name evidence="1" type="ORF">S01H4_32537</name>
</gene>
<comment type="caution">
    <text evidence="1">The sequence shown here is derived from an EMBL/GenBank/DDBJ whole genome shotgun (WGS) entry which is preliminary data.</text>
</comment>